<dbReference type="InterPro" id="IPR027417">
    <property type="entry name" value="P-loop_NTPase"/>
</dbReference>
<dbReference type="GO" id="GO:0003950">
    <property type="term" value="F:NAD+ poly-ADP-ribosyltransferase activity"/>
    <property type="evidence" value="ECO:0007669"/>
    <property type="project" value="InterPro"/>
</dbReference>
<dbReference type="EMBL" id="JACTNZ010000012">
    <property type="protein sequence ID" value="KAG5522205.1"/>
    <property type="molecule type" value="Genomic_DNA"/>
</dbReference>
<dbReference type="InterPro" id="IPR022003">
    <property type="entry name" value="RST"/>
</dbReference>
<dbReference type="GO" id="GO:0003924">
    <property type="term" value="F:GTPase activity"/>
    <property type="evidence" value="ECO:0007669"/>
    <property type="project" value="InterPro"/>
</dbReference>
<evidence type="ECO:0000256" key="1">
    <source>
        <dbReference type="ARBA" id="ARBA00004123"/>
    </source>
</evidence>
<dbReference type="InterPro" id="IPR011598">
    <property type="entry name" value="bHLH_dom"/>
</dbReference>
<evidence type="ECO:0000256" key="4">
    <source>
        <dbReference type="ARBA" id="ARBA00022741"/>
    </source>
</evidence>
<dbReference type="GO" id="GO:0005525">
    <property type="term" value="F:GTP binding"/>
    <property type="evidence" value="ECO:0007669"/>
    <property type="project" value="UniProtKB-KW"/>
</dbReference>
<reference evidence="17" key="1">
    <citation type="submission" date="2020-08" db="EMBL/GenBank/DDBJ databases">
        <title>Plant Genome Project.</title>
        <authorList>
            <person name="Zhang R.-G."/>
        </authorList>
    </citation>
    <scope>NUCLEOTIDE SEQUENCE</scope>
    <source>
        <strain evidence="17">WSP0</strain>
        <tissue evidence="17">Leaf</tissue>
    </source>
</reference>
<dbReference type="SMART" id="SM00175">
    <property type="entry name" value="RAB"/>
    <property type="match status" value="1"/>
</dbReference>
<dbReference type="InterPro" id="IPR001806">
    <property type="entry name" value="Small_GTPase"/>
</dbReference>
<dbReference type="GO" id="GO:0046983">
    <property type="term" value="F:protein dimerization activity"/>
    <property type="evidence" value="ECO:0007669"/>
    <property type="project" value="InterPro"/>
</dbReference>
<dbReference type="CDD" id="cd04873">
    <property type="entry name" value="ACT_UUR-ACR-like"/>
    <property type="match status" value="1"/>
</dbReference>
<keyword evidence="7" id="KW-0346">Stress response</keyword>
<dbReference type="GO" id="GO:0015031">
    <property type="term" value="P:protein transport"/>
    <property type="evidence" value="ECO:0007669"/>
    <property type="project" value="UniProtKB-KW"/>
</dbReference>
<dbReference type="InterPro" id="IPR036638">
    <property type="entry name" value="HLH_DNA-bd_sf"/>
</dbReference>
<feature type="domain" description="PARP catalytic" evidence="15">
    <location>
        <begin position="1137"/>
        <end position="1361"/>
    </location>
</feature>
<dbReference type="InterPro" id="IPR002041">
    <property type="entry name" value="Ran_GTPase"/>
</dbReference>
<feature type="domain" description="RST" evidence="16">
    <location>
        <begin position="956"/>
        <end position="1027"/>
    </location>
</feature>
<keyword evidence="6" id="KW-0805">Transcription regulation</keyword>
<dbReference type="PROSITE" id="PS51059">
    <property type="entry name" value="PARP_CATALYTIC"/>
    <property type="match status" value="3"/>
</dbReference>
<dbReference type="PROSITE" id="PS50888">
    <property type="entry name" value="BHLH"/>
    <property type="match status" value="1"/>
</dbReference>
<dbReference type="PROSITE" id="PS51418">
    <property type="entry name" value="RAN"/>
    <property type="match status" value="1"/>
</dbReference>
<dbReference type="InterPro" id="IPR012317">
    <property type="entry name" value="Poly(ADP-ribose)pol_cat_dom"/>
</dbReference>
<accession>A0AAV6I379</accession>
<feature type="domain" description="RST" evidence="16">
    <location>
        <begin position="1355"/>
        <end position="1426"/>
    </location>
</feature>
<evidence type="ECO:0000256" key="13">
    <source>
        <dbReference type="SAM" id="MobiDB-lite"/>
    </source>
</evidence>
<dbReference type="InterPro" id="IPR044964">
    <property type="entry name" value="RCD1/SRO1-5"/>
</dbReference>
<evidence type="ECO:0000259" key="14">
    <source>
        <dbReference type="PROSITE" id="PS50888"/>
    </source>
</evidence>
<dbReference type="GO" id="GO:0006913">
    <property type="term" value="P:nucleocytoplasmic transport"/>
    <property type="evidence" value="ECO:0007669"/>
    <property type="project" value="InterPro"/>
</dbReference>
<comment type="function">
    <text evidence="11">GTP-binding protein involved in nucleocytoplasmic transport. Required for the import of protein into the nucleus and also for RNA export. Involved in chromatin condensation and control of cell cycle.</text>
</comment>
<comment type="subcellular location">
    <subcellularLocation>
        <location evidence="1">Nucleus</location>
    </subcellularLocation>
</comment>
<feature type="domain" description="PARP catalytic" evidence="15">
    <location>
        <begin position="304"/>
        <end position="527"/>
    </location>
</feature>
<evidence type="ECO:0008006" key="19">
    <source>
        <dbReference type="Google" id="ProtNLM"/>
    </source>
</evidence>
<evidence type="ECO:0000256" key="10">
    <source>
        <dbReference type="ARBA" id="ARBA00023242"/>
    </source>
</evidence>
<dbReference type="SMART" id="SM00353">
    <property type="entry name" value="HLH"/>
    <property type="match status" value="1"/>
</dbReference>
<keyword evidence="12" id="KW-0175">Coiled coil</keyword>
<dbReference type="InterPro" id="IPR054502">
    <property type="entry name" value="bHLH-TF_ACT-like_plant"/>
</dbReference>
<evidence type="ECO:0000256" key="8">
    <source>
        <dbReference type="ARBA" id="ARBA00023134"/>
    </source>
</evidence>
<comment type="caution">
    <text evidence="17">The sequence shown here is derived from an EMBL/GenBank/DDBJ whole genome shotgun (WGS) entry which is preliminary data.</text>
</comment>
<name>A0AAV6I379_9ERIC</name>
<evidence type="ECO:0000256" key="3">
    <source>
        <dbReference type="ARBA" id="ARBA00022473"/>
    </source>
</evidence>
<keyword evidence="18" id="KW-1185">Reference proteome</keyword>
<feature type="domain" description="BHLH" evidence="14">
    <location>
        <begin position="131"/>
        <end position="180"/>
    </location>
</feature>
<dbReference type="Pfam" id="PF12174">
    <property type="entry name" value="RST"/>
    <property type="match status" value="2"/>
</dbReference>
<evidence type="ECO:0000256" key="2">
    <source>
        <dbReference type="ARBA" id="ARBA00022448"/>
    </source>
</evidence>
<evidence type="ECO:0000259" key="16">
    <source>
        <dbReference type="PROSITE" id="PS51879"/>
    </source>
</evidence>
<dbReference type="SUPFAM" id="SSF47459">
    <property type="entry name" value="HLH, helix-loop-helix DNA-binding domain"/>
    <property type="match status" value="1"/>
</dbReference>
<evidence type="ECO:0000313" key="18">
    <source>
        <dbReference type="Proteomes" id="UP000823749"/>
    </source>
</evidence>
<dbReference type="PROSITE" id="PS51879">
    <property type="entry name" value="RST"/>
    <property type="match status" value="2"/>
</dbReference>
<keyword evidence="2" id="KW-0813">Transport</keyword>
<keyword evidence="8" id="KW-0342">GTP-binding</keyword>
<sequence length="1426" mass="158376">MEQDSKTTKSCSNMRFNVQSHDTLPGAHYPVNNWPALFEAKKILPFLPPVSQLNHRPILEGSSTGSNPSNEHSISFNSGSVRVSPNVSVNGTFGEYPTDDKSNKCRNLSPKQDHLVETDKLKSKQRMEKEQYHSKNLVTERNRRRRIKDGLFALRALVPKISKMDRAAIVGDAIEYIEELHKNVKELKAELAEMEEVEHKKKNDELVIPKLNAKKGTKTSTTTADEKGKMEVQVEVHQIGTRDFFVKLLCTQKTGGFARLMEAMHSIGLQVVDANVTTHNGKVLNILKVEMAHRETPVPVSQGQESDQFFAFLSQHGMTRTEEGNREHGIIKTCFLKGMGFFGNDTNVVAIHQNTNSGPTAQARLERFSIFTQAVAEKCGGNANIKHAWYGVSKGEICEILSHGFISRSRQPEEDGYGLGVYLSPLDFAINGALSSEADENGLRHLLLCRVILGKMEEICPGSRQFQPSSEHFDSGVDNLPAPRRHIIWNAYMNSHIMPNYVVTFRAPSLRGLETIQTNVPVPTSPGIDIPALMSMLSNFLPRSSKVLIEKYHIEFQICLTNRLPSLRRPSPSQIHPPSPSRIPIDILHIPVLVARIPVPVRCIHVGGVAVLAATAVETPTGKPPSIPSPSPPLLVTRLPMTSENNQALPNQQTVDYPSFKLVIVGDGGTGKTTFVKRHLTGEFEKKYEPTIGVEVHPLDFFTNYGKIRFYCWDTAGQEKFGGLRMAHRETPVPVSQGQESDQFFAVLSQHGMTRTEEGNREHEIIKTCFLKGMGFFGNDTNVVAIHQNTNSSPTAQARWERFRIFTQAVEEKCGGNANIKHAWYGASKGEICEIMSHGFISRSRQPEEDGYGLGVYLSPLDFAINGALSSEADEHGLRHLLLCRVILGKMEEICPSSRQFQPSSEHFDSGVHNLPAPRRHIIWSAYMNSHIMPNYVVTFKAPSLRGLETIQTNVPVPTSPGIDIPALMSMLSNFLPRSSKVLIEKYHAEFQENKISQVQLIGKMRQLAGENLLSALIKLTNRNKGMKPLSIITKFKIDLSHKPSPIPPTAIPVANPSPIPIDILHIPVLVARIPVPVRCIHVGGVAVLAATAVETPTGKPPSIPSPSPPLLVARLPMTRDNNQMAHRETPVPVSQGQESNQFFAVLSQHGMTRTEEGNREHEIIKTCFLKGMGFFGNDTNVVAIHQNTNSSPTAQARWERFRIFTQAVEEKCGGNANIKHAWYGASKGEICEIMSHGFISRSRQPEEDGYGLGVYLSPLDFAINGALSSEADEHSLRHLLLCRVILGKIEEICPGSRQFEPSSEHFDSGVDNLSAPRRHIIWSSYMNSHIMPNYVVTFRAASLRGLETIQTNVPVPTSPGIDIPALMSMLSNFLPRSSKVLIEKYHTEFQENKISQVQLIGKMRQLAGENLLSALIKLTNRNKQL</sequence>
<protein>
    <recommendedName>
        <fullName evidence="19">Poly [ADP-ribose] polymerase</fullName>
    </recommendedName>
</protein>
<keyword evidence="4" id="KW-0547">Nucleotide-binding</keyword>
<feature type="coiled-coil region" evidence="12">
    <location>
        <begin position="170"/>
        <end position="204"/>
    </location>
</feature>
<dbReference type="Pfam" id="PF00010">
    <property type="entry name" value="HLH"/>
    <property type="match status" value="1"/>
</dbReference>
<dbReference type="SMART" id="SM00176">
    <property type="entry name" value="RAN"/>
    <property type="match status" value="1"/>
</dbReference>
<evidence type="ECO:0000256" key="5">
    <source>
        <dbReference type="ARBA" id="ARBA00022927"/>
    </source>
</evidence>
<dbReference type="PANTHER" id="PTHR32263:SF14">
    <property type="entry name" value="INACTIVE POLY [ADP-RIBOSE] POLYMERASE SRO2-RELATED"/>
    <property type="match status" value="1"/>
</dbReference>
<organism evidence="17 18">
    <name type="scientific">Rhododendron griersonianum</name>
    <dbReference type="NCBI Taxonomy" id="479676"/>
    <lineage>
        <taxon>Eukaryota</taxon>
        <taxon>Viridiplantae</taxon>
        <taxon>Streptophyta</taxon>
        <taxon>Embryophyta</taxon>
        <taxon>Tracheophyta</taxon>
        <taxon>Spermatophyta</taxon>
        <taxon>Magnoliopsida</taxon>
        <taxon>eudicotyledons</taxon>
        <taxon>Gunneridae</taxon>
        <taxon>Pentapetalae</taxon>
        <taxon>asterids</taxon>
        <taxon>Ericales</taxon>
        <taxon>Ericaceae</taxon>
        <taxon>Ericoideae</taxon>
        <taxon>Rhodoreae</taxon>
        <taxon>Rhododendron</taxon>
    </lineage>
</organism>
<keyword evidence="3" id="KW-0217">Developmental protein</keyword>
<evidence type="ECO:0000256" key="9">
    <source>
        <dbReference type="ARBA" id="ARBA00023163"/>
    </source>
</evidence>
<dbReference type="Proteomes" id="UP000823749">
    <property type="component" value="Chromosome 12"/>
</dbReference>
<dbReference type="PANTHER" id="PTHR32263">
    <property type="entry name" value="INACTIVE POLY [ADP-RIBOSE] POLYMERASE SRO4-RELATED"/>
    <property type="match status" value="1"/>
</dbReference>
<dbReference type="Gene3D" id="4.10.280.10">
    <property type="entry name" value="Helix-loop-helix DNA-binding domain"/>
    <property type="match status" value="1"/>
</dbReference>
<feature type="compositionally biased region" description="Polar residues" evidence="13">
    <location>
        <begin position="61"/>
        <end position="81"/>
    </location>
</feature>
<dbReference type="Gene3D" id="3.40.50.300">
    <property type="entry name" value="P-loop containing nucleotide triphosphate hydrolases"/>
    <property type="match status" value="1"/>
</dbReference>
<keyword evidence="9" id="KW-0804">Transcription</keyword>
<evidence type="ECO:0000313" key="17">
    <source>
        <dbReference type="EMBL" id="KAG5522205.1"/>
    </source>
</evidence>
<feature type="domain" description="PARP catalytic" evidence="15">
    <location>
        <begin position="739"/>
        <end position="962"/>
    </location>
</feature>
<keyword evidence="5" id="KW-0653">Protein transport</keyword>
<gene>
    <name evidence="17" type="ORF">RHGRI_034400</name>
</gene>
<keyword evidence="10" id="KW-0539">Nucleus</keyword>
<dbReference type="SUPFAM" id="SSF52540">
    <property type="entry name" value="P-loop containing nucleoside triphosphate hydrolases"/>
    <property type="match status" value="1"/>
</dbReference>
<dbReference type="Pfam" id="PF22754">
    <property type="entry name" value="bHLH-TF_ACT-like_plant"/>
    <property type="match status" value="1"/>
</dbReference>
<dbReference type="Pfam" id="PF00071">
    <property type="entry name" value="Ras"/>
    <property type="match status" value="1"/>
</dbReference>
<proteinExistence type="predicted"/>
<dbReference type="SUPFAM" id="SSF56399">
    <property type="entry name" value="ADP-ribosylation"/>
    <property type="match status" value="3"/>
</dbReference>
<evidence type="ECO:0000256" key="11">
    <source>
        <dbReference type="ARBA" id="ARBA00024659"/>
    </source>
</evidence>
<dbReference type="GO" id="GO:0005634">
    <property type="term" value="C:nucleus"/>
    <property type="evidence" value="ECO:0007669"/>
    <property type="project" value="UniProtKB-SubCell"/>
</dbReference>
<dbReference type="GO" id="GO:0080090">
    <property type="term" value="P:regulation of primary metabolic process"/>
    <property type="evidence" value="ECO:0007669"/>
    <property type="project" value="UniProtKB-ARBA"/>
</dbReference>
<evidence type="ECO:0000256" key="6">
    <source>
        <dbReference type="ARBA" id="ARBA00023015"/>
    </source>
</evidence>
<evidence type="ECO:0000256" key="7">
    <source>
        <dbReference type="ARBA" id="ARBA00023016"/>
    </source>
</evidence>
<evidence type="ECO:0000259" key="15">
    <source>
        <dbReference type="PROSITE" id="PS51059"/>
    </source>
</evidence>
<evidence type="ECO:0000256" key="12">
    <source>
        <dbReference type="SAM" id="Coils"/>
    </source>
</evidence>
<dbReference type="PRINTS" id="PR00449">
    <property type="entry name" value="RASTRNSFRMNG"/>
</dbReference>
<feature type="region of interest" description="Disordered" evidence="13">
    <location>
        <begin position="58"/>
        <end position="81"/>
    </location>
</feature>
<dbReference type="Gene3D" id="3.90.228.10">
    <property type="match status" value="3"/>
</dbReference>
<dbReference type="PROSITE" id="PS51419">
    <property type="entry name" value="RAB"/>
    <property type="match status" value="1"/>
</dbReference>